<feature type="region of interest" description="Disordered" evidence="1">
    <location>
        <begin position="1"/>
        <end position="26"/>
    </location>
</feature>
<dbReference type="Gene3D" id="3.10.450.50">
    <property type="match status" value="1"/>
</dbReference>
<gene>
    <name evidence="3" type="ORF">EAS64_27775</name>
</gene>
<dbReference type="EMBL" id="RPFW01000005">
    <property type="protein sequence ID" value="TVZ02578.1"/>
    <property type="molecule type" value="Genomic_DNA"/>
</dbReference>
<organism evidence="3 4">
    <name type="scientific">Trebonia kvetii</name>
    <dbReference type="NCBI Taxonomy" id="2480626"/>
    <lineage>
        <taxon>Bacteria</taxon>
        <taxon>Bacillati</taxon>
        <taxon>Actinomycetota</taxon>
        <taxon>Actinomycetes</taxon>
        <taxon>Streptosporangiales</taxon>
        <taxon>Treboniaceae</taxon>
        <taxon>Trebonia</taxon>
    </lineage>
</organism>
<proteinExistence type="predicted"/>
<name>A0A6P2BUL2_9ACTN</name>
<dbReference type="Pfam" id="PF12680">
    <property type="entry name" value="SnoaL_2"/>
    <property type="match status" value="1"/>
</dbReference>
<comment type="caution">
    <text evidence="3">The sequence shown here is derived from an EMBL/GenBank/DDBJ whole genome shotgun (WGS) entry which is preliminary data.</text>
</comment>
<dbReference type="InterPro" id="IPR032710">
    <property type="entry name" value="NTF2-like_dom_sf"/>
</dbReference>
<dbReference type="InterPro" id="IPR037401">
    <property type="entry name" value="SnoaL-like"/>
</dbReference>
<evidence type="ECO:0000313" key="4">
    <source>
        <dbReference type="Proteomes" id="UP000460272"/>
    </source>
</evidence>
<dbReference type="OrthoDB" id="3624661at2"/>
<dbReference type="SUPFAM" id="SSF54427">
    <property type="entry name" value="NTF2-like"/>
    <property type="match status" value="1"/>
</dbReference>
<accession>A0A6P2BUL2</accession>
<evidence type="ECO:0000259" key="2">
    <source>
        <dbReference type="Pfam" id="PF12680"/>
    </source>
</evidence>
<dbReference type="Proteomes" id="UP000460272">
    <property type="component" value="Unassembled WGS sequence"/>
</dbReference>
<keyword evidence="4" id="KW-1185">Reference proteome</keyword>
<dbReference type="AlphaFoldDB" id="A0A6P2BUL2"/>
<protein>
    <recommendedName>
        <fullName evidence="2">SnoaL-like domain-containing protein</fullName>
    </recommendedName>
</protein>
<evidence type="ECO:0000313" key="3">
    <source>
        <dbReference type="EMBL" id="TVZ02578.1"/>
    </source>
</evidence>
<evidence type="ECO:0000256" key="1">
    <source>
        <dbReference type="SAM" id="MobiDB-lite"/>
    </source>
</evidence>
<feature type="domain" description="SnoaL-like" evidence="2">
    <location>
        <begin position="32"/>
        <end position="105"/>
    </location>
</feature>
<reference evidence="3 4" key="1">
    <citation type="submission" date="2018-11" db="EMBL/GenBank/DDBJ databases">
        <title>Trebonia kvetii gen.nov., sp.nov., a novel acidophilic actinobacterium, and proposal of the new actinobacterial family Treboniaceae fam. nov.</title>
        <authorList>
            <person name="Rapoport D."/>
            <person name="Sagova-Mareckova M."/>
            <person name="Sedlacek I."/>
            <person name="Provaznik J."/>
            <person name="Kralova S."/>
            <person name="Pavlinic D."/>
            <person name="Benes V."/>
            <person name="Kopecky J."/>
        </authorList>
    </citation>
    <scope>NUCLEOTIDE SEQUENCE [LARGE SCALE GENOMIC DNA]</scope>
    <source>
        <strain evidence="3 4">15Tr583</strain>
    </source>
</reference>
<sequence length="169" mass="18724">MEGGSRAPLSPGFARFTRENEGTTMDHSATMRSSYDRINVGDIEGFGALLADDFVEHEETPGFPPTKEGVLKFFRMYRAAFPDLRMDAQDVLASGDKTVARAPRHRLTERARPRRFYSPIAAAALSAVCQRRSSAPGAHVEWVPLEIRSGRRSWQTGPSATRAASKTRQ</sequence>